<dbReference type="PIRSF" id="PIRSF036959">
    <property type="entry name" value="mRNA_cap_alpha"/>
    <property type="match status" value="1"/>
</dbReference>
<evidence type="ECO:0000256" key="2">
    <source>
        <dbReference type="ARBA" id="ARBA00010237"/>
    </source>
</evidence>
<dbReference type="GO" id="GO:0004484">
    <property type="term" value="F:mRNA guanylyltransferase activity"/>
    <property type="evidence" value="ECO:0007669"/>
    <property type="project" value="UniProtKB-EC"/>
</dbReference>
<dbReference type="EC" id="2.7.7.50" evidence="3"/>
<feature type="domain" description="mRNA capping enzyme C-terminal" evidence="18">
    <location>
        <begin position="245"/>
        <end position="364"/>
    </location>
</feature>
<keyword evidence="6" id="KW-0808">Transferase</keyword>
<feature type="active site" description="N6-GMP-lysine intermediate" evidence="16">
    <location>
        <position position="64"/>
    </location>
</feature>
<dbReference type="GeneID" id="26808188"/>
<accession>A0A0L1J546</accession>
<reference evidence="19 20" key="1">
    <citation type="submission" date="2014-06" db="EMBL/GenBank/DDBJ databases">
        <title>The Genome of the Aflatoxigenic Filamentous Fungus Aspergillus nomius.</title>
        <authorList>
            <person name="Moore M.G."/>
            <person name="Shannon B.M."/>
            <person name="Brian M.M."/>
        </authorList>
    </citation>
    <scope>NUCLEOTIDE SEQUENCE [LARGE SCALE GENOMIC DNA]</scope>
    <source>
        <strain evidence="19 20">NRRL 13137</strain>
    </source>
</reference>
<comment type="subcellular location">
    <subcellularLocation>
        <location evidence="1">Nucleus</location>
    </subcellularLocation>
</comment>
<dbReference type="Gene3D" id="3.30.470.30">
    <property type="entry name" value="DNA ligase/mRNA capping enzyme"/>
    <property type="match status" value="1"/>
</dbReference>
<keyword evidence="9" id="KW-0506">mRNA capping</keyword>
<dbReference type="OrthoDB" id="200924at2759"/>
<evidence type="ECO:0000256" key="5">
    <source>
        <dbReference type="ARBA" id="ARBA00022664"/>
    </source>
</evidence>
<dbReference type="PANTHER" id="PTHR10367:SF17">
    <property type="entry name" value="MRNA-CAPPING ENZYME"/>
    <property type="match status" value="1"/>
</dbReference>
<keyword evidence="8" id="KW-0547">Nucleotide-binding</keyword>
<dbReference type="CDD" id="cd07895">
    <property type="entry name" value="Adenylation_mRNA_capping"/>
    <property type="match status" value="1"/>
</dbReference>
<dbReference type="InterPro" id="IPR017075">
    <property type="entry name" value="mRNA_cap_enzyme_alpha"/>
</dbReference>
<dbReference type="PANTHER" id="PTHR10367">
    <property type="entry name" value="MRNA-CAPPING ENZYME"/>
    <property type="match status" value="1"/>
</dbReference>
<keyword evidence="11" id="KW-0539">Nucleus</keyword>
<evidence type="ECO:0000313" key="19">
    <source>
        <dbReference type="EMBL" id="KNG86862.1"/>
    </source>
</evidence>
<evidence type="ECO:0000256" key="9">
    <source>
        <dbReference type="ARBA" id="ARBA00023042"/>
    </source>
</evidence>
<dbReference type="RefSeq" id="XP_015407785.1">
    <property type="nucleotide sequence ID" value="XM_015551640.1"/>
</dbReference>
<keyword evidence="10" id="KW-0342">GTP-binding</keyword>
<keyword evidence="5" id="KW-0507">mRNA processing</keyword>
<evidence type="ECO:0000256" key="8">
    <source>
        <dbReference type="ARBA" id="ARBA00022741"/>
    </source>
</evidence>
<dbReference type="InterPro" id="IPR012340">
    <property type="entry name" value="NA-bd_OB-fold"/>
</dbReference>
<dbReference type="InterPro" id="IPR001339">
    <property type="entry name" value="mRNA_cap_enzyme_adenylation"/>
</dbReference>
<evidence type="ECO:0000256" key="16">
    <source>
        <dbReference type="PIRSR" id="PIRSR036959-1"/>
    </source>
</evidence>
<evidence type="ECO:0000256" key="7">
    <source>
        <dbReference type="ARBA" id="ARBA00022695"/>
    </source>
</evidence>
<dbReference type="SUPFAM" id="SSF56091">
    <property type="entry name" value="DNA ligase/mRNA capping enzyme, catalytic domain"/>
    <property type="match status" value="1"/>
</dbReference>
<evidence type="ECO:0000259" key="18">
    <source>
        <dbReference type="Pfam" id="PF03919"/>
    </source>
</evidence>
<comment type="caution">
    <text evidence="19">The sequence shown here is derived from an EMBL/GenBank/DDBJ whole genome shotgun (WGS) entry which is preliminary data.</text>
</comment>
<comment type="subunit">
    <text evidence="15">Heterodimer. The mRNA-capping enzyme is composed of two separate chains alpha and beta, respectively a mRNA guanylyltransferase and an mRNA 5'-triphosphate monophosphatase.</text>
</comment>
<dbReference type="GO" id="GO:0005525">
    <property type="term" value="F:GTP binding"/>
    <property type="evidence" value="ECO:0007669"/>
    <property type="project" value="UniProtKB-KW"/>
</dbReference>
<evidence type="ECO:0000256" key="6">
    <source>
        <dbReference type="ARBA" id="ARBA00022679"/>
    </source>
</evidence>
<keyword evidence="20" id="KW-1185">Reference proteome</keyword>
<evidence type="ECO:0000256" key="1">
    <source>
        <dbReference type="ARBA" id="ARBA00004123"/>
    </source>
</evidence>
<dbReference type="GO" id="GO:0006370">
    <property type="term" value="P:7-methylguanosine mRNA capping"/>
    <property type="evidence" value="ECO:0007669"/>
    <property type="project" value="UniProtKB-KW"/>
</dbReference>
<dbReference type="GO" id="GO:0005524">
    <property type="term" value="F:ATP binding"/>
    <property type="evidence" value="ECO:0007669"/>
    <property type="project" value="InterPro"/>
</dbReference>
<dbReference type="STRING" id="1509407.A0A0L1J546"/>
<evidence type="ECO:0000256" key="12">
    <source>
        <dbReference type="ARBA" id="ARBA00029909"/>
    </source>
</evidence>
<dbReference type="Gene3D" id="2.40.50.140">
    <property type="entry name" value="Nucleic acid-binding proteins"/>
    <property type="match status" value="1"/>
</dbReference>
<dbReference type="EMBL" id="JNOM01000100">
    <property type="protein sequence ID" value="KNG86862.1"/>
    <property type="molecule type" value="Genomic_DNA"/>
</dbReference>
<dbReference type="InterPro" id="IPR013846">
    <property type="entry name" value="mRNA_cap_enzyme_C"/>
</dbReference>
<organism evidence="19 20">
    <name type="scientific">Aspergillus nomiae NRRL (strain ATCC 15546 / NRRL 13137 / CBS 260.88 / M93)</name>
    <dbReference type="NCBI Taxonomy" id="1509407"/>
    <lineage>
        <taxon>Eukaryota</taxon>
        <taxon>Fungi</taxon>
        <taxon>Dikarya</taxon>
        <taxon>Ascomycota</taxon>
        <taxon>Pezizomycotina</taxon>
        <taxon>Eurotiomycetes</taxon>
        <taxon>Eurotiomycetidae</taxon>
        <taxon>Eurotiales</taxon>
        <taxon>Aspergillaceae</taxon>
        <taxon>Aspergillus</taxon>
        <taxon>Aspergillus subgen. Circumdati</taxon>
    </lineage>
</organism>
<evidence type="ECO:0000313" key="20">
    <source>
        <dbReference type="Proteomes" id="UP000037505"/>
    </source>
</evidence>
<proteinExistence type="inferred from homology"/>
<evidence type="ECO:0000256" key="4">
    <source>
        <dbReference type="ARBA" id="ARBA00019171"/>
    </source>
</evidence>
<keyword evidence="7" id="KW-0548">Nucleotidyltransferase</keyword>
<comment type="similarity">
    <text evidence="2">Belongs to the eukaryotic GTase family.</text>
</comment>
<evidence type="ECO:0000256" key="10">
    <source>
        <dbReference type="ARBA" id="ARBA00023134"/>
    </source>
</evidence>
<dbReference type="Pfam" id="PF03919">
    <property type="entry name" value="mRNA_cap_C"/>
    <property type="match status" value="1"/>
</dbReference>
<dbReference type="Pfam" id="PF01331">
    <property type="entry name" value="mRNA_cap_enzyme"/>
    <property type="match status" value="1"/>
</dbReference>
<sequence length="379" mass="43789">MKLSFPDLDVVGIKVEPEKVDNLRHKVANLLGQTKIGYPGAAPLSISSQHLVELQQKDYYVCEKTDGIRCLMYMVRGDTSSDVSGKHYLIDRKNDYRYVSGLHFPKPDDETFLSIHDDTIIDGELVIDTYEDGSQQLKYLVFDILVLGGHRVMHDPFDKRLVYLKEEILRPYKTMCQNLPEESRPFIVEEKSMHPSYNIEMMFRDIIPKVKRIRGNDGLIFTCCSTPYYIGLDEHILKWKPASDNTVDFRMHLRFPDAKPDSEGKINSVTEPDYGPIPVCQLSVMLSPQEYLPFGEMYLTRKEWDDLRAMGTPLDGTIVECYKDNQSRWRFYRLRNDKKDANPITVVEKTLESIADCVTEEDLIRAAAAIKTAWEARQR</sequence>
<evidence type="ECO:0000256" key="3">
    <source>
        <dbReference type="ARBA" id="ARBA00012475"/>
    </source>
</evidence>
<dbReference type="InterPro" id="IPR051029">
    <property type="entry name" value="mRNA_Capping_Enz/RNA_Phosphat"/>
</dbReference>
<dbReference type="Proteomes" id="UP000037505">
    <property type="component" value="Unassembled WGS sequence"/>
</dbReference>
<evidence type="ECO:0000256" key="15">
    <source>
        <dbReference type="ARBA" id="ARBA00047082"/>
    </source>
</evidence>
<feature type="domain" description="mRNA capping enzyme adenylation" evidence="17">
    <location>
        <begin position="43"/>
        <end position="240"/>
    </location>
</feature>
<dbReference type="AlphaFoldDB" id="A0A0L1J546"/>
<protein>
    <recommendedName>
        <fullName evidence="4">mRNA-capping enzyme subunit alpha</fullName>
        <ecNumber evidence="3">2.7.7.50</ecNumber>
    </recommendedName>
    <alternativeName>
        <fullName evidence="12">GTP--RNA guanylyltransferase</fullName>
    </alternativeName>
    <alternativeName>
        <fullName evidence="13">mRNA guanylyltransferase</fullName>
    </alternativeName>
</protein>
<evidence type="ECO:0000256" key="13">
    <source>
        <dbReference type="ARBA" id="ARBA00030702"/>
    </source>
</evidence>
<comment type="catalytic activity">
    <reaction evidence="14">
        <text>a 5'-end diphospho-ribonucleoside in mRNA + GTP + H(+) = a 5'-end (5'-triphosphoguanosine)-ribonucleoside in mRNA + diphosphate</text>
        <dbReference type="Rhea" id="RHEA:67012"/>
        <dbReference type="Rhea" id="RHEA-COMP:17165"/>
        <dbReference type="Rhea" id="RHEA-COMP:17166"/>
        <dbReference type="ChEBI" id="CHEBI:15378"/>
        <dbReference type="ChEBI" id="CHEBI:33019"/>
        <dbReference type="ChEBI" id="CHEBI:37565"/>
        <dbReference type="ChEBI" id="CHEBI:167616"/>
        <dbReference type="ChEBI" id="CHEBI:167617"/>
        <dbReference type="EC" id="2.7.7.50"/>
    </reaction>
    <physiologicalReaction direction="left-to-right" evidence="14">
        <dbReference type="Rhea" id="RHEA:67013"/>
    </physiologicalReaction>
</comment>
<evidence type="ECO:0000256" key="11">
    <source>
        <dbReference type="ARBA" id="ARBA00023242"/>
    </source>
</evidence>
<evidence type="ECO:0000256" key="14">
    <source>
        <dbReference type="ARBA" id="ARBA00044624"/>
    </source>
</evidence>
<name>A0A0L1J546_ASPN3</name>
<dbReference type="GO" id="GO:0031533">
    <property type="term" value="C:mRNA capping enzyme complex"/>
    <property type="evidence" value="ECO:0007669"/>
    <property type="project" value="InterPro"/>
</dbReference>
<dbReference type="SUPFAM" id="SSF50249">
    <property type="entry name" value="Nucleic acid-binding proteins"/>
    <property type="match status" value="1"/>
</dbReference>
<gene>
    <name evidence="19" type="ORF">ANOM_006384</name>
</gene>
<evidence type="ECO:0000259" key="17">
    <source>
        <dbReference type="Pfam" id="PF01331"/>
    </source>
</evidence>